<dbReference type="PROSITE" id="PS00486">
    <property type="entry name" value="DNA_MISMATCH_REPAIR_2"/>
    <property type="match status" value="1"/>
</dbReference>
<dbReference type="GO" id="GO:0140664">
    <property type="term" value="F:ATP-dependent DNA damage sensor activity"/>
    <property type="evidence" value="ECO:0007669"/>
    <property type="project" value="InterPro"/>
</dbReference>
<dbReference type="Proteomes" id="UP001150266">
    <property type="component" value="Unassembled WGS sequence"/>
</dbReference>
<dbReference type="InterPro" id="IPR027417">
    <property type="entry name" value="P-loop_NTPase"/>
</dbReference>
<evidence type="ECO:0000256" key="5">
    <source>
        <dbReference type="SAM" id="MobiDB-lite"/>
    </source>
</evidence>
<dbReference type="InterPro" id="IPR007696">
    <property type="entry name" value="DNA_mismatch_repair_MutS_core"/>
</dbReference>
<sequence>MSGTPAFSNTDEEEAQSQDDDIYPATRKKVRWKSSRALTKDSPEDMEGTIELEEHVDSSESEASGKDKVRHVGIAYYDPTKCKIYVLEDAEETSHFDLTKMVLEQASPDVVLTSSRSDDEFMDTIRELVEGSSGIFQIRPNKEFSAAKGKDRLMSLQLLSDLPQDKDQNSMPSSDDVSSISRNAYDFMTKHRGMHDPTTKRWNASIRISNFASLESSPLCMASVGALLDHLVRERAVEDFENQGIGGLEVRDIECLALNEVMQINADALFSLQVFQNEGHTSIHSNKTKEGLSLAGILNVTNTTLGRSLMRSWMLRPSLSLSVIKSRHDAVECFLQPENIITANALKGHLKGIKNVPRMLSILRSGKAKVSEWQGLVKFTVLCAMLKETLTELHQASNLVVVEKFLSALDISCFREIGTRINDIIDWEESAEARRVCVRPRIDEELDNRKHVYHGIDTVLSKVAERISQIVPSHYASSLNIVYFPQLGFLICVPMQDEWRTEIGVQVIDGWGFQVIGTSPADHFVFLANLSHVYFKSQEMHDMDAHIGDLHSLIVDREIEIIQALLEEVMVHDAAMAHACEVAAELDCLVAFADVSRTYDYRRPVMVKDNIIDIVQGRHPLQELVVDTFVPNDARIRGGDGRFSTFTSSSDSDTELEEENHLKLWNSVLLCTGANACGKSVYLKQIALIQYMAQIGCFVPAESATLGIVDKSKDNAPNQKSSLKIWKPLVQSAFMIDLNQVSLALRNCTARSLILLDEFGKGTLSTDGAGLLCGVIKNLLARGSDCPKVLVATHFHDVFREEILDPKSVPISFLHMQVMFTARNGQLLEPDSPDNDSLSSKSLVTEGLSLDSHAAKCAELFGIPPRLVQRARYVSQLLSAHEIGRLLDERMSEKEVSELEEAEAICRNFLSWNLTENGVDVKRRLGDVLGRECKHAED</sequence>
<dbReference type="Pfam" id="PF05192">
    <property type="entry name" value="MutS_III"/>
    <property type="match status" value="1"/>
</dbReference>
<dbReference type="InterPro" id="IPR045076">
    <property type="entry name" value="MutS"/>
</dbReference>
<keyword evidence="2" id="KW-0547">Nucleotide-binding</keyword>
<protein>
    <submittedName>
        <fullName evidence="7">DNA mismatch repair protein MutS</fullName>
    </submittedName>
</protein>
<keyword evidence="3" id="KW-0067">ATP-binding</keyword>
<dbReference type="InterPro" id="IPR036678">
    <property type="entry name" value="MutS_con_dom_sf"/>
</dbReference>
<dbReference type="Gene3D" id="3.30.420.110">
    <property type="entry name" value="MutS, connector domain"/>
    <property type="match status" value="1"/>
</dbReference>
<dbReference type="GO" id="GO:0005634">
    <property type="term" value="C:nucleus"/>
    <property type="evidence" value="ECO:0007669"/>
    <property type="project" value="TreeGrafter"/>
</dbReference>
<keyword evidence="4" id="KW-0238">DNA-binding</keyword>
<dbReference type="PANTHER" id="PTHR11361">
    <property type="entry name" value="DNA MISMATCH REPAIR PROTEIN MUTS FAMILY MEMBER"/>
    <property type="match status" value="1"/>
</dbReference>
<gene>
    <name evidence="7" type="ORF">J3R30DRAFT_3656250</name>
</gene>
<dbReference type="SMART" id="SM00533">
    <property type="entry name" value="MUTSd"/>
    <property type="match status" value="1"/>
</dbReference>
<dbReference type="CDD" id="cd03281">
    <property type="entry name" value="ABC_MSH5_euk"/>
    <property type="match status" value="1"/>
</dbReference>
<feature type="domain" description="DNA mismatch repair proteins mutS family" evidence="6">
    <location>
        <begin position="752"/>
        <end position="768"/>
    </location>
</feature>
<organism evidence="7 8">
    <name type="scientific">Lentinula aciculospora</name>
    <dbReference type="NCBI Taxonomy" id="153920"/>
    <lineage>
        <taxon>Eukaryota</taxon>
        <taxon>Fungi</taxon>
        <taxon>Dikarya</taxon>
        <taxon>Basidiomycota</taxon>
        <taxon>Agaricomycotina</taxon>
        <taxon>Agaricomycetes</taxon>
        <taxon>Agaricomycetidae</taxon>
        <taxon>Agaricales</taxon>
        <taxon>Marasmiineae</taxon>
        <taxon>Omphalotaceae</taxon>
        <taxon>Lentinula</taxon>
    </lineage>
</organism>
<dbReference type="PANTHER" id="PTHR11361:SF20">
    <property type="entry name" value="MUTS PROTEIN HOMOLOG 5"/>
    <property type="match status" value="1"/>
</dbReference>
<evidence type="ECO:0000256" key="4">
    <source>
        <dbReference type="ARBA" id="ARBA00023125"/>
    </source>
</evidence>
<keyword evidence="8" id="KW-1185">Reference proteome</keyword>
<dbReference type="InterPro" id="IPR011184">
    <property type="entry name" value="DNA_mismatch_repair_Msh2"/>
</dbReference>
<reference evidence="7" key="1">
    <citation type="submission" date="2022-08" db="EMBL/GenBank/DDBJ databases">
        <title>A Global Phylogenomic Analysis of the Shiitake Genus Lentinula.</title>
        <authorList>
            <consortium name="DOE Joint Genome Institute"/>
            <person name="Sierra-Patev S."/>
            <person name="Min B."/>
            <person name="Naranjo-Ortiz M."/>
            <person name="Looney B."/>
            <person name="Konkel Z."/>
            <person name="Slot J.C."/>
            <person name="Sakamoto Y."/>
            <person name="Steenwyk J.L."/>
            <person name="Rokas A."/>
            <person name="Carro J."/>
            <person name="Camarero S."/>
            <person name="Ferreira P."/>
            <person name="Molpeceres G."/>
            <person name="Ruiz-Duenas F.J."/>
            <person name="Serrano A."/>
            <person name="Henrissat B."/>
            <person name="Drula E."/>
            <person name="Hughes K.W."/>
            <person name="Mata J.L."/>
            <person name="Ishikawa N.K."/>
            <person name="Vargas-Isla R."/>
            <person name="Ushijima S."/>
            <person name="Smith C.A."/>
            <person name="Ahrendt S."/>
            <person name="Andreopoulos W."/>
            <person name="He G."/>
            <person name="Labutti K."/>
            <person name="Lipzen A."/>
            <person name="Ng V."/>
            <person name="Riley R."/>
            <person name="Sandor L."/>
            <person name="Barry K."/>
            <person name="Martinez A.T."/>
            <person name="Xiao Y."/>
            <person name="Gibbons J.G."/>
            <person name="Terashima K."/>
            <person name="Grigoriev I.V."/>
            <person name="Hibbett D.S."/>
        </authorList>
    </citation>
    <scope>NUCLEOTIDE SEQUENCE</scope>
    <source>
        <strain evidence="7">JLM2183</strain>
    </source>
</reference>
<evidence type="ECO:0000313" key="7">
    <source>
        <dbReference type="EMBL" id="KAJ4482121.1"/>
    </source>
</evidence>
<proteinExistence type="inferred from homology"/>
<dbReference type="InterPro" id="IPR000432">
    <property type="entry name" value="DNA_mismatch_repair_MutS_C"/>
</dbReference>
<evidence type="ECO:0000256" key="3">
    <source>
        <dbReference type="ARBA" id="ARBA00022840"/>
    </source>
</evidence>
<evidence type="ECO:0000313" key="8">
    <source>
        <dbReference type="Proteomes" id="UP001150266"/>
    </source>
</evidence>
<dbReference type="EMBL" id="JAOTPV010000005">
    <property type="protein sequence ID" value="KAJ4482121.1"/>
    <property type="molecule type" value="Genomic_DNA"/>
</dbReference>
<dbReference type="GO" id="GO:0051026">
    <property type="term" value="P:chiasma assembly"/>
    <property type="evidence" value="ECO:0007669"/>
    <property type="project" value="TreeGrafter"/>
</dbReference>
<evidence type="ECO:0000259" key="6">
    <source>
        <dbReference type="PROSITE" id="PS00486"/>
    </source>
</evidence>
<dbReference type="Gene3D" id="3.40.50.300">
    <property type="entry name" value="P-loop containing nucleotide triphosphate hydrolases"/>
    <property type="match status" value="1"/>
</dbReference>
<dbReference type="GO" id="GO:0005524">
    <property type="term" value="F:ATP binding"/>
    <property type="evidence" value="ECO:0007669"/>
    <property type="project" value="UniProtKB-KW"/>
</dbReference>
<dbReference type="SMART" id="SM00534">
    <property type="entry name" value="MUTSac"/>
    <property type="match status" value="1"/>
</dbReference>
<accession>A0A9W9AGP5</accession>
<dbReference type="OrthoDB" id="29596at2759"/>
<dbReference type="GO" id="GO:0030983">
    <property type="term" value="F:mismatched DNA binding"/>
    <property type="evidence" value="ECO:0007669"/>
    <property type="project" value="InterPro"/>
</dbReference>
<dbReference type="SUPFAM" id="SSF52540">
    <property type="entry name" value="P-loop containing nucleoside triphosphate hydrolases"/>
    <property type="match status" value="1"/>
</dbReference>
<dbReference type="Gene3D" id="1.10.1420.10">
    <property type="match status" value="1"/>
</dbReference>
<feature type="region of interest" description="Disordered" evidence="5">
    <location>
        <begin position="1"/>
        <end position="26"/>
    </location>
</feature>
<feature type="compositionally biased region" description="Acidic residues" evidence="5">
    <location>
        <begin position="10"/>
        <end position="22"/>
    </location>
</feature>
<comment type="similarity">
    <text evidence="1">Belongs to the DNA mismatch repair MutS family.</text>
</comment>
<dbReference type="InterPro" id="IPR036187">
    <property type="entry name" value="DNA_mismatch_repair_MutS_sf"/>
</dbReference>
<dbReference type="SUPFAM" id="SSF48334">
    <property type="entry name" value="DNA repair protein MutS, domain III"/>
    <property type="match status" value="1"/>
</dbReference>
<dbReference type="Pfam" id="PF00488">
    <property type="entry name" value="MutS_V"/>
    <property type="match status" value="1"/>
</dbReference>
<dbReference type="PIRSF" id="PIRSF005813">
    <property type="entry name" value="MSH2"/>
    <property type="match status" value="1"/>
</dbReference>
<evidence type="ECO:0000256" key="1">
    <source>
        <dbReference type="ARBA" id="ARBA00006271"/>
    </source>
</evidence>
<comment type="caution">
    <text evidence="7">The sequence shown here is derived from an EMBL/GenBank/DDBJ whole genome shotgun (WGS) entry which is preliminary data.</text>
</comment>
<evidence type="ECO:0000256" key="2">
    <source>
        <dbReference type="ARBA" id="ARBA00022741"/>
    </source>
</evidence>
<dbReference type="GO" id="GO:0006298">
    <property type="term" value="P:mismatch repair"/>
    <property type="evidence" value="ECO:0007669"/>
    <property type="project" value="InterPro"/>
</dbReference>
<name>A0A9W9AGP5_9AGAR</name>
<dbReference type="AlphaFoldDB" id="A0A9W9AGP5"/>